<dbReference type="Pfam" id="PF08240">
    <property type="entry name" value="ADH_N"/>
    <property type="match status" value="1"/>
</dbReference>
<reference evidence="3 4" key="1">
    <citation type="submission" date="2021-11" db="EMBL/GenBank/DDBJ databases">
        <title>Genomic of Niabella pedocola.</title>
        <authorList>
            <person name="Wu T."/>
        </authorList>
    </citation>
    <scope>NUCLEOTIDE SEQUENCE [LARGE SCALE GENOMIC DNA]</scope>
    <source>
        <strain evidence="3 4">JCM 31011</strain>
    </source>
</reference>
<dbReference type="InterPro" id="IPR050700">
    <property type="entry name" value="YIM1/Zinc_Alcohol_DH_Fams"/>
</dbReference>
<evidence type="ECO:0000256" key="1">
    <source>
        <dbReference type="ARBA" id="ARBA00023002"/>
    </source>
</evidence>
<dbReference type="PANTHER" id="PTHR11695">
    <property type="entry name" value="ALCOHOL DEHYDROGENASE RELATED"/>
    <property type="match status" value="1"/>
</dbReference>
<evidence type="ECO:0000259" key="2">
    <source>
        <dbReference type="SMART" id="SM00829"/>
    </source>
</evidence>
<organism evidence="3 4">
    <name type="scientific">Niabella pedocola</name>
    <dbReference type="NCBI Taxonomy" id="1752077"/>
    <lineage>
        <taxon>Bacteria</taxon>
        <taxon>Pseudomonadati</taxon>
        <taxon>Bacteroidota</taxon>
        <taxon>Chitinophagia</taxon>
        <taxon>Chitinophagales</taxon>
        <taxon>Chitinophagaceae</taxon>
        <taxon>Niabella</taxon>
    </lineage>
</organism>
<dbReference type="InterPro" id="IPR011032">
    <property type="entry name" value="GroES-like_sf"/>
</dbReference>
<gene>
    <name evidence="3" type="ORF">LQ567_01240</name>
</gene>
<dbReference type="PROSITE" id="PS01162">
    <property type="entry name" value="QOR_ZETA_CRYSTAL"/>
    <property type="match status" value="1"/>
</dbReference>
<dbReference type="InterPro" id="IPR036291">
    <property type="entry name" value="NAD(P)-bd_dom_sf"/>
</dbReference>
<dbReference type="EMBL" id="JAJNEC010000003">
    <property type="protein sequence ID" value="MCD2421367.1"/>
    <property type="molecule type" value="Genomic_DNA"/>
</dbReference>
<dbReference type="Gene3D" id="3.40.50.720">
    <property type="entry name" value="NAD(P)-binding Rossmann-like Domain"/>
    <property type="match status" value="1"/>
</dbReference>
<evidence type="ECO:0000313" key="3">
    <source>
        <dbReference type="EMBL" id="MCD2421367.1"/>
    </source>
</evidence>
<protein>
    <submittedName>
        <fullName evidence="3">NADP-dependent oxidoreductase</fullName>
    </submittedName>
</protein>
<dbReference type="SMART" id="SM00829">
    <property type="entry name" value="PKS_ER"/>
    <property type="match status" value="1"/>
</dbReference>
<evidence type="ECO:0000313" key="4">
    <source>
        <dbReference type="Proteomes" id="UP001199816"/>
    </source>
</evidence>
<dbReference type="PANTHER" id="PTHR11695:SF294">
    <property type="entry name" value="RETICULON-4-INTERACTING PROTEIN 1, MITOCHONDRIAL"/>
    <property type="match status" value="1"/>
</dbReference>
<proteinExistence type="predicted"/>
<dbReference type="Proteomes" id="UP001199816">
    <property type="component" value="Unassembled WGS sequence"/>
</dbReference>
<dbReference type="InterPro" id="IPR020843">
    <property type="entry name" value="ER"/>
</dbReference>
<accession>A0ABS8PM46</accession>
<dbReference type="CDD" id="cd05289">
    <property type="entry name" value="MDR_like_2"/>
    <property type="match status" value="1"/>
</dbReference>
<dbReference type="Pfam" id="PF13602">
    <property type="entry name" value="ADH_zinc_N_2"/>
    <property type="match status" value="1"/>
</dbReference>
<dbReference type="SUPFAM" id="SSF51735">
    <property type="entry name" value="NAD(P)-binding Rossmann-fold domains"/>
    <property type="match status" value="1"/>
</dbReference>
<dbReference type="Gene3D" id="3.90.180.10">
    <property type="entry name" value="Medium-chain alcohol dehydrogenases, catalytic domain"/>
    <property type="match status" value="1"/>
</dbReference>
<keyword evidence="4" id="KW-1185">Reference proteome</keyword>
<feature type="domain" description="Enoyl reductase (ER)" evidence="2">
    <location>
        <begin position="10"/>
        <end position="313"/>
    </location>
</feature>
<dbReference type="SUPFAM" id="SSF50129">
    <property type="entry name" value="GroES-like"/>
    <property type="match status" value="1"/>
</dbReference>
<comment type="caution">
    <text evidence="3">The sequence shown here is derived from an EMBL/GenBank/DDBJ whole genome shotgun (WGS) entry which is preliminary data.</text>
</comment>
<name>A0ABS8PM46_9BACT</name>
<sequence length="315" mass="33261">MKAILLQEAGGVEQLQLANIPQPVIKENEVLIKTKAVSINPVDVKARANDKTLDWLFGAQRPVILGWDVSGEVVATGTHSTMFKKGDAVFGMINFPGSGNGYAEYVAAPEDQLALKPEGSSHEVAAAATLAALTAWQALVTGNPVGKGDKVLIHAGAGGVGHFAVQIAKLLGAYVVATSSAKNRDFILSLGADAHIDYTTDRFEEVRTDVDFVLDTIGGEVLLRSVIATRTGGKIITLPTPDFSAAAKEAAAEKKIDLKQIMVHSNGQDMQSIATLLAQGKLKAQVAAVYPMEELAKAHLEVETGRTVGKVVVSW</sequence>
<dbReference type="InterPro" id="IPR002364">
    <property type="entry name" value="Quin_OxRdtase/zeta-crystal_CS"/>
</dbReference>
<keyword evidence="1" id="KW-0560">Oxidoreductase</keyword>
<dbReference type="RefSeq" id="WP_231002273.1">
    <property type="nucleotide sequence ID" value="NZ_JAJNEC010000003.1"/>
</dbReference>
<dbReference type="InterPro" id="IPR013154">
    <property type="entry name" value="ADH-like_N"/>
</dbReference>